<dbReference type="Gene3D" id="3.30.200.20">
    <property type="entry name" value="Phosphorylase Kinase, domain 1"/>
    <property type="match status" value="1"/>
</dbReference>
<feature type="region of interest" description="Disordered" evidence="11">
    <location>
        <begin position="1"/>
        <end position="20"/>
    </location>
</feature>
<dbReference type="PROSITE" id="PS00108">
    <property type="entry name" value="PROTEIN_KINASE_ST"/>
    <property type="match status" value="1"/>
</dbReference>
<dbReference type="Pfam" id="PF00069">
    <property type="entry name" value="Pkinase"/>
    <property type="match status" value="1"/>
</dbReference>
<dbReference type="OrthoDB" id="1732493at2759"/>
<name>A0A812T271_9DINO</name>
<dbReference type="SMART" id="SM00220">
    <property type="entry name" value="S_TKc"/>
    <property type="match status" value="1"/>
</dbReference>
<dbReference type="InterPro" id="IPR008271">
    <property type="entry name" value="Ser/Thr_kinase_AS"/>
</dbReference>
<gene>
    <name evidence="13" type="primary">CDKG-2</name>
    <name evidence="13" type="ORF">SNAT2548_LOCUS28200</name>
</gene>
<evidence type="ECO:0000313" key="14">
    <source>
        <dbReference type="Proteomes" id="UP000604046"/>
    </source>
</evidence>
<feature type="compositionally biased region" description="Basic residues" evidence="11">
    <location>
        <begin position="1"/>
        <end position="11"/>
    </location>
</feature>
<dbReference type="Gene3D" id="1.10.510.10">
    <property type="entry name" value="Transferase(Phosphotransferase) domain 1"/>
    <property type="match status" value="1"/>
</dbReference>
<evidence type="ECO:0000256" key="11">
    <source>
        <dbReference type="SAM" id="MobiDB-lite"/>
    </source>
</evidence>
<comment type="caution">
    <text evidence="13">The sequence shown here is derived from an EMBL/GenBank/DDBJ whole genome shotgun (WGS) entry which is preliminary data.</text>
</comment>
<dbReference type="InterPro" id="IPR050108">
    <property type="entry name" value="CDK"/>
</dbReference>
<reference evidence="13" key="1">
    <citation type="submission" date="2021-02" db="EMBL/GenBank/DDBJ databases">
        <authorList>
            <person name="Dougan E. K."/>
            <person name="Rhodes N."/>
            <person name="Thang M."/>
            <person name="Chan C."/>
        </authorList>
    </citation>
    <scope>NUCLEOTIDE SEQUENCE</scope>
</reference>
<evidence type="ECO:0000256" key="10">
    <source>
        <dbReference type="ARBA" id="ARBA00042858"/>
    </source>
</evidence>
<dbReference type="InterPro" id="IPR011009">
    <property type="entry name" value="Kinase-like_dom_sf"/>
</dbReference>
<dbReference type="GO" id="GO:0007346">
    <property type="term" value="P:regulation of mitotic cell cycle"/>
    <property type="evidence" value="ECO:0007669"/>
    <property type="project" value="TreeGrafter"/>
</dbReference>
<dbReference type="GO" id="GO:0080090">
    <property type="term" value="P:regulation of primary metabolic process"/>
    <property type="evidence" value="ECO:0007669"/>
    <property type="project" value="UniProtKB-ARBA"/>
</dbReference>
<dbReference type="Proteomes" id="UP000604046">
    <property type="component" value="Unassembled WGS sequence"/>
</dbReference>
<sequence>MMSCPRAKRQRIAHDGSGPPACRSVQQYRKLNRIDEGTYGVVYRACDVDTGEVVALKQLKLAAVKSDDGFPSASLREISLLLEIEHPNVVRCREVVVGNTLQHIFMVMEYVEHELRVLLAKHKFAVAEMKCLLVQLLRGVGHLHQCWILHRDLKTSNILLDKKGILKICDFGLARHFGEPLRPCTQRVQSLWYRAPELLLGQRTYSSAVDIWSSGCVFGELLLRRPLFEGKAELHQLGLIFGLVGMPSEETWPGCQALPNWKWADSFKHLLPGWESLDGSLSTLGLDLLQSLLQLCPDRRSSAEVAQQHAYFVEVPQPQEPEMLPTFKDLVASQGVQHRGAQMCPFKTS</sequence>
<feature type="domain" description="Protein kinase" evidence="12">
    <location>
        <begin position="28"/>
        <end position="312"/>
    </location>
</feature>
<dbReference type="SUPFAM" id="SSF56112">
    <property type="entry name" value="Protein kinase-like (PK-like)"/>
    <property type="match status" value="1"/>
</dbReference>
<dbReference type="GO" id="GO:0005634">
    <property type="term" value="C:nucleus"/>
    <property type="evidence" value="ECO:0007669"/>
    <property type="project" value="TreeGrafter"/>
</dbReference>
<evidence type="ECO:0000313" key="13">
    <source>
        <dbReference type="EMBL" id="CAE7503545.1"/>
    </source>
</evidence>
<keyword evidence="5" id="KW-0418">Kinase</keyword>
<accession>A0A812T271</accession>
<keyword evidence="14" id="KW-1185">Reference proteome</keyword>
<dbReference type="PROSITE" id="PS50011">
    <property type="entry name" value="PROTEIN_KINASE_DOM"/>
    <property type="match status" value="1"/>
</dbReference>
<comment type="subunit">
    <text evidence="7">May form a complex composed of at least the catalytic subunit CRK2 and a cyclin.</text>
</comment>
<evidence type="ECO:0000256" key="9">
    <source>
        <dbReference type="ARBA" id="ARBA00041902"/>
    </source>
</evidence>
<keyword evidence="2" id="KW-0723">Serine/threonine-protein kinase</keyword>
<proteinExistence type="inferred from homology"/>
<comment type="similarity">
    <text evidence="1">Belongs to the protein kinase superfamily. CMGC Ser/Thr protein kinase family. CDC2/CDKX subfamily.</text>
</comment>
<evidence type="ECO:0000256" key="8">
    <source>
        <dbReference type="ARBA" id="ARBA00039612"/>
    </source>
</evidence>
<dbReference type="GO" id="GO:0010556">
    <property type="term" value="P:regulation of macromolecule biosynthetic process"/>
    <property type="evidence" value="ECO:0007669"/>
    <property type="project" value="UniProtKB-ARBA"/>
</dbReference>
<dbReference type="FunFam" id="1.10.510.10:FF:000624">
    <property type="entry name" value="Mitogen-activated protein kinase"/>
    <property type="match status" value="1"/>
</dbReference>
<protein>
    <recommendedName>
        <fullName evidence="8">Cyclin-dependent kinase 2 homolog</fullName>
    </recommendedName>
    <alternativeName>
        <fullName evidence="9">Cell division control protein 2 homolog</fullName>
    </alternativeName>
    <alternativeName>
        <fullName evidence="10">cdc2-related kinase 2</fullName>
    </alternativeName>
</protein>
<evidence type="ECO:0000256" key="6">
    <source>
        <dbReference type="ARBA" id="ARBA00022840"/>
    </source>
</evidence>
<evidence type="ECO:0000256" key="4">
    <source>
        <dbReference type="ARBA" id="ARBA00022741"/>
    </source>
</evidence>
<dbReference type="GO" id="GO:0004674">
    <property type="term" value="F:protein serine/threonine kinase activity"/>
    <property type="evidence" value="ECO:0007669"/>
    <property type="project" value="UniProtKB-KW"/>
</dbReference>
<dbReference type="PANTHER" id="PTHR24056:SF107">
    <property type="entry name" value="CYCLIN-DEPENDENT KINASE 11A-RELATED"/>
    <property type="match status" value="1"/>
</dbReference>
<evidence type="ECO:0000256" key="5">
    <source>
        <dbReference type="ARBA" id="ARBA00022777"/>
    </source>
</evidence>
<organism evidence="13 14">
    <name type="scientific">Symbiodinium natans</name>
    <dbReference type="NCBI Taxonomy" id="878477"/>
    <lineage>
        <taxon>Eukaryota</taxon>
        <taxon>Sar</taxon>
        <taxon>Alveolata</taxon>
        <taxon>Dinophyceae</taxon>
        <taxon>Suessiales</taxon>
        <taxon>Symbiodiniaceae</taxon>
        <taxon>Symbiodinium</taxon>
    </lineage>
</organism>
<keyword evidence="6" id="KW-0067">ATP-binding</keyword>
<evidence type="ECO:0000259" key="12">
    <source>
        <dbReference type="PROSITE" id="PS50011"/>
    </source>
</evidence>
<dbReference type="PANTHER" id="PTHR24056">
    <property type="entry name" value="CELL DIVISION PROTEIN KINASE"/>
    <property type="match status" value="1"/>
</dbReference>
<dbReference type="EMBL" id="CAJNDS010002507">
    <property type="protein sequence ID" value="CAE7503545.1"/>
    <property type="molecule type" value="Genomic_DNA"/>
</dbReference>
<evidence type="ECO:0000256" key="1">
    <source>
        <dbReference type="ARBA" id="ARBA00006485"/>
    </source>
</evidence>
<dbReference type="FunFam" id="3.30.200.20:FF:000172">
    <property type="entry name" value="cyclin-dependent kinase G-2 isoform X1"/>
    <property type="match status" value="1"/>
</dbReference>
<dbReference type="GO" id="GO:0005524">
    <property type="term" value="F:ATP binding"/>
    <property type="evidence" value="ECO:0007669"/>
    <property type="project" value="UniProtKB-KW"/>
</dbReference>
<evidence type="ECO:0000256" key="2">
    <source>
        <dbReference type="ARBA" id="ARBA00022527"/>
    </source>
</evidence>
<keyword evidence="3" id="KW-0808">Transferase</keyword>
<dbReference type="InterPro" id="IPR000719">
    <property type="entry name" value="Prot_kinase_dom"/>
</dbReference>
<dbReference type="AlphaFoldDB" id="A0A812T271"/>
<keyword evidence="4" id="KW-0547">Nucleotide-binding</keyword>
<evidence type="ECO:0000256" key="3">
    <source>
        <dbReference type="ARBA" id="ARBA00022679"/>
    </source>
</evidence>
<evidence type="ECO:0000256" key="7">
    <source>
        <dbReference type="ARBA" id="ARBA00038543"/>
    </source>
</evidence>